<dbReference type="NCBIfam" id="NF046040">
    <property type="entry name" value="RelB_antitoxin"/>
    <property type="match status" value="1"/>
</dbReference>
<dbReference type="EMBL" id="VBWP01000017">
    <property type="protein sequence ID" value="TLG71088.1"/>
    <property type="molecule type" value="Genomic_DNA"/>
</dbReference>
<keyword evidence="2" id="KW-1185">Reference proteome</keyword>
<name>A0A5R8Q8Z6_9FIRM</name>
<evidence type="ECO:0000313" key="1">
    <source>
        <dbReference type="EMBL" id="TLG71088.1"/>
    </source>
</evidence>
<dbReference type="OrthoDB" id="3267617at2"/>
<dbReference type="InParanoid" id="A0A5R8Q8Z6"/>
<dbReference type="GO" id="GO:0006355">
    <property type="term" value="P:regulation of DNA-templated transcription"/>
    <property type="evidence" value="ECO:0007669"/>
    <property type="project" value="InterPro"/>
</dbReference>
<dbReference type="SUPFAM" id="SSF47598">
    <property type="entry name" value="Ribbon-helix-helix"/>
    <property type="match status" value="1"/>
</dbReference>
<evidence type="ECO:0000313" key="2">
    <source>
        <dbReference type="Proteomes" id="UP000306912"/>
    </source>
</evidence>
<accession>A0A5R8Q8Z6</accession>
<gene>
    <name evidence="1" type="ORF">FEZ08_11800</name>
</gene>
<organism evidence="1 2">
    <name type="scientific">Culicoidibacter larvae</name>
    <dbReference type="NCBI Taxonomy" id="2579976"/>
    <lineage>
        <taxon>Bacteria</taxon>
        <taxon>Bacillati</taxon>
        <taxon>Bacillota</taxon>
        <taxon>Culicoidibacteria</taxon>
        <taxon>Culicoidibacterales</taxon>
        <taxon>Culicoidibacteraceae</taxon>
        <taxon>Culicoidibacter</taxon>
    </lineage>
</organism>
<dbReference type="RefSeq" id="WP_138192661.1">
    <property type="nucleotide sequence ID" value="NZ_VBWP01000017.1"/>
</dbReference>
<evidence type="ECO:0008006" key="3">
    <source>
        <dbReference type="Google" id="ProtNLM"/>
    </source>
</evidence>
<dbReference type="AlphaFoldDB" id="A0A5R8Q8Z6"/>
<reference evidence="1 2" key="1">
    <citation type="submission" date="2019-05" db="EMBL/GenBank/DDBJ databases">
        <title>Culicoidintestinum kansasii gen. nov., sp. nov. from the gastrointestinal tract of the biting midge, Culicoides sonorensis.</title>
        <authorList>
            <person name="Neupane S."/>
            <person name="Ghosh A."/>
            <person name="Gunther S."/>
            <person name="Martin K."/>
            <person name="Zurek L."/>
        </authorList>
    </citation>
    <scope>NUCLEOTIDE SEQUENCE [LARGE SCALE GENOMIC DNA]</scope>
    <source>
        <strain evidence="1 2">CS-1</strain>
    </source>
</reference>
<dbReference type="Pfam" id="PF19807">
    <property type="entry name" value="DUF6290"/>
    <property type="match status" value="1"/>
</dbReference>
<protein>
    <recommendedName>
        <fullName evidence="3">CopG family transcriptional regulator</fullName>
    </recommendedName>
</protein>
<dbReference type="Proteomes" id="UP000306912">
    <property type="component" value="Unassembled WGS sequence"/>
</dbReference>
<comment type="caution">
    <text evidence="1">The sequence shown here is derived from an EMBL/GenBank/DDBJ whole genome shotgun (WGS) entry which is preliminary data.</text>
</comment>
<sequence length="73" mass="8659">MAVVSVRMDDKQKELYKKYAELRGQTISDFINQVVFSYIEDEYDAALADKAYEEYQKDPKTYSHEEVMEMYGL</sequence>
<dbReference type="InterPro" id="IPR010985">
    <property type="entry name" value="Ribbon_hlx_hlx"/>
</dbReference>
<dbReference type="InterPro" id="IPR046257">
    <property type="entry name" value="DUF6290"/>
</dbReference>
<proteinExistence type="predicted"/>